<protein>
    <submittedName>
        <fullName evidence="1">Unannotated protein</fullName>
    </submittedName>
</protein>
<accession>A0A6J6U552</accession>
<dbReference type="AlphaFoldDB" id="A0A6J6U552"/>
<reference evidence="1" key="1">
    <citation type="submission" date="2020-05" db="EMBL/GenBank/DDBJ databases">
        <authorList>
            <person name="Chiriac C."/>
            <person name="Salcher M."/>
            <person name="Ghai R."/>
            <person name="Kavagutti S V."/>
        </authorList>
    </citation>
    <scope>NUCLEOTIDE SEQUENCE</scope>
</reference>
<name>A0A6J6U552_9ZZZZ</name>
<evidence type="ECO:0000313" key="1">
    <source>
        <dbReference type="EMBL" id="CAB4754465.1"/>
    </source>
</evidence>
<organism evidence="1">
    <name type="scientific">freshwater metagenome</name>
    <dbReference type="NCBI Taxonomy" id="449393"/>
    <lineage>
        <taxon>unclassified sequences</taxon>
        <taxon>metagenomes</taxon>
        <taxon>ecological metagenomes</taxon>
    </lineage>
</organism>
<proteinExistence type="predicted"/>
<sequence>MLDSPERLLAEDYERALVGMIRGEVPPLAALLASRARLRGDIVQGISESDRAFLTGFFAGDPDWSLLPYPHASELPALTWKLRNLEIFRGKSPDEFARQHASLVALLH</sequence>
<gene>
    <name evidence="1" type="ORF">UFOPK2786_01466</name>
</gene>
<dbReference type="EMBL" id="CAEZYW010000258">
    <property type="protein sequence ID" value="CAB4754465.1"/>
    <property type="molecule type" value="Genomic_DNA"/>
</dbReference>